<proteinExistence type="predicted"/>
<name>A0A2G5HHZ7_CERBT</name>
<reference evidence="3 5" key="2">
    <citation type="submission" date="2023-09" db="EMBL/GenBank/DDBJ databases">
        <title>Complete-Gapless Cercospora beticola genome.</title>
        <authorList>
            <person name="Wyatt N.A."/>
            <person name="Spanner R.E."/>
            <person name="Bolton M.D."/>
        </authorList>
    </citation>
    <scope>NUCLEOTIDE SEQUENCE [LARGE SCALE GENOMIC DNA]</scope>
    <source>
        <strain evidence="3">Cb09-40</strain>
    </source>
</reference>
<feature type="region of interest" description="Disordered" evidence="1">
    <location>
        <begin position="1"/>
        <end position="30"/>
    </location>
</feature>
<evidence type="ECO:0000256" key="1">
    <source>
        <dbReference type="SAM" id="MobiDB-lite"/>
    </source>
</evidence>
<dbReference type="Proteomes" id="UP000230605">
    <property type="component" value="Chromosome 7"/>
</dbReference>
<evidence type="ECO:0000313" key="4">
    <source>
        <dbReference type="Proteomes" id="UP000230605"/>
    </source>
</evidence>
<dbReference type="EMBL" id="LKMD01000106">
    <property type="protein sequence ID" value="PIA92135.1"/>
    <property type="molecule type" value="Genomic_DNA"/>
</dbReference>
<evidence type="ECO:0000313" key="2">
    <source>
        <dbReference type="EMBL" id="PIA92135.1"/>
    </source>
</evidence>
<organism evidence="2 4">
    <name type="scientific">Cercospora beticola</name>
    <name type="common">Sugarbeet leaf spot fungus</name>
    <dbReference type="NCBI Taxonomy" id="122368"/>
    <lineage>
        <taxon>Eukaryota</taxon>
        <taxon>Fungi</taxon>
        <taxon>Dikarya</taxon>
        <taxon>Ascomycota</taxon>
        <taxon>Pezizomycotina</taxon>
        <taxon>Dothideomycetes</taxon>
        <taxon>Dothideomycetidae</taxon>
        <taxon>Mycosphaerellales</taxon>
        <taxon>Mycosphaerellaceae</taxon>
        <taxon>Cercospora</taxon>
    </lineage>
</organism>
<evidence type="ECO:0000313" key="3">
    <source>
        <dbReference type="EMBL" id="WPB05797.1"/>
    </source>
</evidence>
<keyword evidence="5" id="KW-1185">Reference proteome</keyword>
<dbReference type="AlphaFoldDB" id="A0A2G5HHZ7"/>
<dbReference type="Proteomes" id="UP001302367">
    <property type="component" value="Chromosome 7"/>
</dbReference>
<dbReference type="EMBL" id="CP134190">
    <property type="protein sequence ID" value="WPB05797.1"/>
    <property type="molecule type" value="Genomic_DNA"/>
</dbReference>
<feature type="region of interest" description="Disordered" evidence="1">
    <location>
        <begin position="96"/>
        <end position="134"/>
    </location>
</feature>
<protein>
    <submittedName>
        <fullName evidence="2">Uncharacterized protein</fullName>
    </submittedName>
</protein>
<sequence length="134" mass="14784">MMLFASTSRPKRLASRHAAEIEPGGRVGKLRRPLKAFPRCVDRHPRTNRESSSIDPSTIFDFLPEEWSDDFAVRTENEKMRASAPPAPVMAKTVTISTSYIEEQTTDEKSAPTTTNQLATPPASSASPKKTGRP</sequence>
<gene>
    <name evidence="2" type="ORF">CB0940_09856</name>
    <name evidence="3" type="ORF">RHO25_010451</name>
</gene>
<accession>A0A2G5HHZ7</accession>
<evidence type="ECO:0000313" key="5">
    <source>
        <dbReference type="Proteomes" id="UP001302367"/>
    </source>
</evidence>
<reference evidence="2 4" key="1">
    <citation type="submission" date="2015-10" db="EMBL/GenBank/DDBJ databases">
        <title>The cercosporin biosynthetic gene cluster was horizontally transferred to several fungal lineages and shown to be expanded in Cercospora beticola based on microsynteny with recipient genomes.</title>
        <authorList>
            <person name="De Jonge R."/>
            <person name="Ebert M.K."/>
            <person name="Suttle J.C."/>
            <person name="Jurick Ii W.M."/>
            <person name="Secor G.A."/>
            <person name="Thomma B.P."/>
            <person name="Van De Peer Y."/>
            <person name="Bolton M.D."/>
        </authorList>
    </citation>
    <scope>NUCLEOTIDE SEQUENCE [LARGE SCALE GENOMIC DNA]</scope>
    <source>
        <strain evidence="2 4">09-40</strain>
    </source>
</reference>
<feature type="compositionally biased region" description="Polar residues" evidence="1">
    <location>
        <begin position="111"/>
        <end position="128"/>
    </location>
</feature>